<dbReference type="Proteomes" id="UP001203058">
    <property type="component" value="Unassembled WGS sequence"/>
</dbReference>
<evidence type="ECO:0000313" key="3">
    <source>
        <dbReference type="Proteomes" id="UP001203058"/>
    </source>
</evidence>
<proteinExistence type="predicted"/>
<accession>A0ABS9VJ61</accession>
<name>A0ABS9VJ61_9SPHN</name>
<sequence>MIKLMVTSAIFAAAFQSAAADGARTELRTCIKTAATDAKAQKIAAAAFPDFVRGKCTAQATSFKSAVWAFDSKNKVSKKQSESDANVQIDDFVTSAEARYEAETAP</sequence>
<feature type="chain" id="PRO_5045758908" evidence="1">
    <location>
        <begin position="20"/>
        <end position="106"/>
    </location>
</feature>
<reference evidence="2 3" key="1">
    <citation type="submission" date="2022-03" db="EMBL/GenBank/DDBJ databases">
        <authorList>
            <person name="Jo J.-H."/>
            <person name="Im W.-T."/>
        </authorList>
    </citation>
    <scope>NUCLEOTIDE SEQUENCE [LARGE SCALE GENOMIC DNA]</scope>
    <source>
        <strain evidence="2 3">SM33</strain>
    </source>
</reference>
<protein>
    <submittedName>
        <fullName evidence="2">Uncharacterized protein</fullName>
    </submittedName>
</protein>
<organism evidence="2 3">
    <name type="scientific">Sphingomonas telluris</name>
    <dbReference type="NCBI Taxonomy" id="2907998"/>
    <lineage>
        <taxon>Bacteria</taxon>
        <taxon>Pseudomonadati</taxon>
        <taxon>Pseudomonadota</taxon>
        <taxon>Alphaproteobacteria</taxon>
        <taxon>Sphingomonadales</taxon>
        <taxon>Sphingomonadaceae</taxon>
        <taxon>Sphingomonas</taxon>
    </lineage>
</organism>
<keyword evidence="3" id="KW-1185">Reference proteome</keyword>
<evidence type="ECO:0000256" key="1">
    <source>
        <dbReference type="SAM" id="SignalP"/>
    </source>
</evidence>
<dbReference type="EMBL" id="JAKZHW010000001">
    <property type="protein sequence ID" value="MCH8615008.1"/>
    <property type="molecule type" value="Genomic_DNA"/>
</dbReference>
<gene>
    <name evidence="2" type="ORF">LZ016_02660</name>
</gene>
<evidence type="ECO:0000313" key="2">
    <source>
        <dbReference type="EMBL" id="MCH8615008.1"/>
    </source>
</evidence>
<dbReference type="RefSeq" id="WP_241445673.1">
    <property type="nucleotide sequence ID" value="NZ_JAKZHW010000001.1"/>
</dbReference>
<feature type="signal peptide" evidence="1">
    <location>
        <begin position="1"/>
        <end position="19"/>
    </location>
</feature>
<keyword evidence="1" id="KW-0732">Signal</keyword>
<comment type="caution">
    <text evidence="2">The sequence shown here is derived from an EMBL/GenBank/DDBJ whole genome shotgun (WGS) entry which is preliminary data.</text>
</comment>